<feature type="region of interest" description="Disordered" evidence="1">
    <location>
        <begin position="133"/>
        <end position="172"/>
    </location>
</feature>
<dbReference type="AlphaFoldDB" id="A0AAE1GJI2"/>
<comment type="caution">
    <text evidence="4">The sequence shown here is derived from an EMBL/GenBank/DDBJ whole genome shotgun (WGS) entry which is preliminary data.</text>
</comment>
<evidence type="ECO:0000313" key="5">
    <source>
        <dbReference type="Proteomes" id="UP001286313"/>
    </source>
</evidence>
<sequence length="172" mass="18074">MKSGSSMASSSSAWLGGSIFTIILPRPLPFPLPFRDDAGMGGGACTIAIVVVAVGIVVGTMDHSPSTSSDMVLLPSICWIDKYSEAMVTLGVMMVVGAATLTHTPHAFIQNREPPMPCANKAVSRSGQVERHYSSARKPPGIHPSFTQGIPGEHRGNSSSMSCHLRTGPWGV</sequence>
<evidence type="ECO:0000313" key="3">
    <source>
        <dbReference type="EMBL" id="KAK3892774.1"/>
    </source>
</evidence>
<keyword evidence="2" id="KW-1133">Transmembrane helix</keyword>
<feature type="transmembrane region" description="Helical" evidence="2">
    <location>
        <begin position="40"/>
        <end position="61"/>
    </location>
</feature>
<keyword evidence="2" id="KW-0472">Membrane</keyword>
<evidence type="ECO:0000313" key="4">
    <source>
        <dbReference type="EMBL" id="KAK3892804.1"/>
    </source>
</evidence>
<reference evidence="4" key="1">
    <citation type="submission" date="2023-10" db="EMBL/GenBank/DDBJ databases">
        <title>Genome assemblies of two species of porcelain crab, Petrolisthes cinctipes and Petrolisthes manimaculis (Anomura: Porcellanidae).</title>
        <authorList>
            <person name="Angst P."/>
        </authorList>
    </citation>
    <scope>NUCLEOTIDE SEQUENCE</scope>
    <source>
        <strain evidence="4">PB745_01</strain>
        <tissue evidence="4">Gill</tissue>
    </source>
</reference>
<name>A0AAE1GJI2_PETCI</name>
<accession>A0AAE1GJI2</accession>
<feature type="transmembrane region" description="Helical" evidence="2">
    <location>
        <begin position="12"/>
        <end position="28"/>
    </location>
</feature>
<dbReference type="EMBL" id="JAWQEG010000247">
    <property type="protein sequence ID" value="KAK3892774.1"/>
    <property type="molecule type" value="Genomic_DNA"/>
</dbReference>
<evidence type="ECO:0000256" key="2">
    <source>
        <dbReference type="SAM" id="Phobius"/>
    </source>
</evidence>
<proteinExistence type="predicted"/>
<keyword evidence="2" id="KW-0812">Transmembrane</keyword>
<dbReference type="EMBL" id="JAWQEG010000247">
    <property type="protein sequence ID" value="KAK3892804.1"/>
    <property type="molecule type" value="Genomic_DNA"/>
</dbReference>
<organism evidence="4 5">
    <name type="scientific">Petrolisthes cinctipes</name>
    <name type="common">Flat porcelain crab</name>
    <dbReference type="NCBI Taxonomy" id="88211"/>
    <lineage>
        <taxon>Eukaryota</taxon>
        <taxon>Metazoa</taxon>
        <taxon>Ecdysozoa</taxon>
        <taxon>Arthropoda</taxon>
        <taxon>Crustacea</taxon>
        <taxon>Multicrustacea</taxon>
        <taxon>Malacostraca</taxon>
        <taxon>Eumalacostraca</taxon>
        <taxon>Eucarida</taxon>
        <taxon>Decapoda</taxon>
        <taxon>Pleocyemata</taxon>
        <taxon>Anomura</taxon>
        <taxon>Galatheoidea</taxon>
        <taxon>Porcellanidae</taxon>
        <taxon>Petrolisthes</taxon>
    </lineage>
</organism>
<dbReference type="Proteomes" id="UP001286313">
    <property type="component" value="Unassembled WGS sequence"/>
</dbReference>
<protein>
    <submittedName>
        <fullName evidence="4">Uncharacterized protein</fullName>
    </submittedName>
</protein>
<gene>
    <name evidence="3" type="ORF">Pcinc_003362</name>
    <name evidence="4" type="ORF">Pcinc_003392</name>
</gene>
<evidence type="ECO:0000256" key="1">
    <source>
        <dbReference type="SAM" id="MobiDB-lite"/>
    </source>
</evidence>
<keyword evidence="5" id="KW-1185">Reference proteome</keyword>